<dbReference type="EC" id="1.3.3.3" evidence="6"/>
<evidence type="ECO:0000256" key="14">
    <source>
        <dbReference type="ARBA" id="ARBA00023244"/>
    </source>
</evidence>
<accession>A0A1I7YXC1</accession>
<dbReference type="Proteomes" id="UP000095287">
    <property type="component" value="Unplaced"/>
</dbReference>
<dbReference type="NCBIfam" id="TIGR00090">
    <property type="entry name" value="rsfS_iojap_ybeB"/>
    <property type="match status" value="1"/>
</dbReference>
<evidence type="ECO:0000256" key="2">
    <source>
        <dbReference type="ARBA" id="ARBA00005168"/>
    </source>
</evidence>
<evidence type="ECO:0000256" key="12">
    <source>
        <dbReference type="ARBA" id="ARBA00023002"/>
    </source>
</evidence>
<dbReference type="PANTHER" id="PTHR10755:SF0">
    <property type="entry name" value="OXYGEN-DEPENDENT COPROPORPHYRINOGEN-III OXIDASE, MITOCHONDRIAL"/>
    <property type="match status" value="1"/>
</dbReference>
<dbReference type="InterPro" id="IPR005248">
    <property type="entry name" value="NadD/NMNAT"/>
</dbReference>
<comment type="pathway">
    <text evidence="2">Porphyrin-containing compound metabolism; protoporphyrin-IX biosynthesis; protoporphyrinogen-IX from coproporphyrinogen-III (O2 route): step 1/1.</text>
</comment>
<dbReference type="InterPro" id="IPR001260">
    <property type="entry name" value="Coprogen_oxidase_aer"/>
</dbReference>
<keyword evidence="9" id="KW-0548">Nucleotidyltransferase</keyword>
<keyword evidence="13" id="KW-0520">NAD</keyword>
<dbReference type="InterPro" id="IPR004394">
    <property type="entry name" value="Iojap/RsfS/C7orf30"/>
</dbReference>
<evidence type="ECO:0000256" key="10">
    <source>
        <dbReference type="ARBA" id="ARBA00022741"/>
    </source>
</evidence>
<dbReference type="UniPathway" id="UPA00253">
    <property type="reaction ID" value="UER00600"/>
</dbReference>
<proteinExistence type="inferred from homology"/>
<evidence type="ECO:0000313" key="17">
    <source>
        <dbReference type="WBParaSite" id="L893_g20710.t1"/>
    </source>
</evidence>
<dbReference type="HAMAP" id="MF_00244">
    <property type="entry name" value="NaMN_adenylyltr"/>
    <property type="match status" value="1"/>
</dbReference>
<protein>
    <recommendedName>
        <fullName evidence="6">coproporphyrinogen oxidase</fullName>
        <ecNumber evidence="6">1.3.3.3</ecNumber>
    </recommendedName>
</protein>
<sequence length="469" mass="53086">MNVRMFVAQAQTADQDDVFWFGGGLDLTPYYLHEDDARHFHQVCHDALTPHGADYYPRYKRWCDEYFYLKHRNETRGIGGIFYDDLNEPGFEASFALTRSVGNSFTDAYAPIVRARMNQEYTQAHRDFQAIRRGRYVEFNLVFDRGTLFGLQSGELALQLVARTWHTGSGVGAIPGAARMDLKRVGLLGGSFDPIHKAHVALAVAAFEQLQLDQVQLLPAAQPWQRDALGASTQDRLAMAELAAQRHPGLQVNPVEIERGGPTYTIDTVRSLPAGSRWNDWQEILEYVELAVAQRPGSPVETPEALQQELSRLQRRLHQIDFLPMDISATQIRERVQRETLQRLVIDALEDVKAQDIKVFSTTHMTGLFDRVVIASGTSNRQTRALAQNVFDKARQNKVEVLAHEGEDTGEWVLLDLGDIVVHCMQPAIRQYYNLEELWGERPVEVELLPQSRQVPPAGFFASADEDED</sequence>
<dbReference type="SUPFAM" id="SSF81301">
    <property type="entry name" value="Nucleotidyltransferase"/>
    <property type="match status" value="1"/>
</dbReference>
<reference evidence="17" key="1">
    <citation type="submission" date="2016-11" db="UniProtKB">
        <authorList>
            <consortium name="WormBaseParasite"/>
        </authorList>
    </citation>
    <scope>IDENTIFICATION</scope>
</reference>
<dbReference type="SUPFAM" id="SSF52374">
    <property type="entry name" value="Nucleotidylyl transferase"/>
    <property type="match status" value="1"/>
</dbReference>
<dbReference type="GO" id="GO:0009435">
    <property type="term" value="P:NAD+ biosynthetic process"/>
    <property type="evidence" value="ECO:0007669"/>
    <property type="project" value="UniProtKB-UniPathway"/>
</dbReference>
<dbReference type="GO" id="GO:0005524">
    <property type="term" value="F:ATP binding"/>
    <property type="evidence" value="ECO:0007669"/>
    <property type="project" value="UniProtKB-KW"/>
</dbReference>
<dbReference type="GO" id="GO:0006782">
    <property type="term" value="P:protoporphyrinogen IX biosynthetic process"/>
    <property type="evidence" value="ECO:0007669"/>
    <property type="project" value="UniProtKB-UniPathway"/>
</dbReference>
<evidence type="ECO:0000313" key="16">
    <source>
        <dbReference type="Proteomes" id="UP000095287"/>
    </source>
</evidence>
<dbReference type="Gene3D" id="3.40.1500.10">
    <property type="entry name" value="Coproporphyrinogen III oxidase, aerobic"/>
    <property type="match status" value="1"/>
</dbReference>
<keyword evidence="11" id="KW-0067">ATP-binding</keyword>
<feature type="domain" description="Cytidyltransferase-like" evidence="15">
    <location>
        <begin position="187"/>
        <end position="335"/>
    </location>
</feature>
<evidence type="ECO:0000256" key="7">
    <source>
        <dbReference type="ARBA" id="ARBA00022642"/>
    </source>
</evidence>
<evidence type="ECO:0000256" key="8">
    <source>
        <dbReference type="ARBA" id="ARBA00022679"/>
    </source>
</evidence>
<dbReference type="PROSITE" id="PS01021">
    <property type="entry name" value="COPROGEN_OXIDASE"/>
    <property type="match status" value="1"/>
</dbReference>
<evidence type="ECO:0000256" key="4">
    <source>
        <dbReference type="ARBA" id="ARBA00010644"/>
    </source>
</evidence>
<dbReference type="Gene3D" id="3.40.50.620">
    <property type="entry name" value="HUPs"/>
    <property type="match status" value="1"/>
</dbReference>
<dbReference type="InterPro" id="IPR043519">
    <property type="entry name" value="NT_sf"/>
</dbReference>
<dbReference type="InterPro" id="IPR036406">
    <property type="entry name" value="Coprogen_oxidase_aer_sf"/>
</dbReference>
<keyword evidence="10" id="KW-0547">Nucleotide-binding</keyword>
<dbReference type="SUPFAM" id="SSF102886">
    <property type="entry name" value="Coproporphyrinogen III oxidase"/>
    <property type="match status" value="1"/>
</dbReference>
<dbReference type="GO" id="GO:0004109">
    <property type="term" value="F:coproporphyrinogen oxidase activity"/>
    <property type="evidence" value="ECO:0007669"/>
    <property type="project" value="UniProtKB-EC"/>
</dbReference>
<comment type="pathway">
    <text evidence="1">Cofactor biosynthesis; NAD(+) biosynthesis.</text>
</comment>
<comment type="subunit">
    <text evidence="5">Homodimer.</text>
</comment>
<evidence type="ECO:0000256" key="3">
    <source>
        <dbReference type="ARBA" id="ARBA00010574"/>
    </source>
</evidence>
<dbReference type="WBParaSite" id="L893_g20710.t1">
    <property type="protein sequence ID" value="L893_g20710.t1"/>
    <property type="gene ID" value="L893_g20710"/>
</dbReference>
<organism evidence="16 17">
    <name type="scientific">Steinernema glaseri</name>
    <dbReference type="NCBI Taxonomy" id="37863"/>
    <lineage>
        <taxon>Eukaryota</taxon>
        <taxon>Metazoa</taxon>
        <taxon>Ecdysozoa</taxon>
        <taxon>Nematoda</taxon>
        <taxon>Chromadorea</taxon>
        <taxon>Rhabditida</taxon>
        <taxon>Tylenchina</taxon>
        <taxon>Panagrolaimomorpha</taxon>
        <taxon>Strongyloidoidea</taxon>
        <taxon>Steinernematidae</taxon>
        <taxon>Steinernema</taxon>
    </lineage>
</organism>
<dbReference type="CDD" id="cd02165">
    <property type="entry name" value="NMNAT"/>
    <property type="match status" value="1"/>
</dbReference>
<dbReference type="InterPro" id="IPR018375">
    <property type="entry name" value="Coprogen_oxidase_CS"/>
</dbReference>
<dbReference type="HAMAP" id="MF_01477">
    <property type="entry name" value="Iojap_RsfS"/>
    <property type="match status" value="1"/>
</dbReference>
<dbReference type="InterPro" id="IPR014729">
    <property type="entry name" value="Rossmann-like_a/b/a_fold"/>
</dbReference>
<evidence type="ECO:0000256" key="6">
    <source>
        <dbReference type="ARBA" id="ARBA00012869"/>
    </source>
</evidence>
<keyword evidence="12" id="KW-0560">Oxidoreductase</keyword>
<keyword evidence="7" id="KW-0662">Pyridine nucleotide biosynthesis</keyword>
<dbReference type="Pfam" id="PF02410">
    <property type="entry name" value="RsfS"/>
    <property type="match status" value="1"/>
</dbReference>
<dbReference type="AlphaFoldDB" id="A0A1I7YXC1"/>
<keyword evidence="16" id="KW-1185">Reference proteome</keyword>
<dbReference type="UniPathway" id="UPA00251">
    <property type="reaction ID" value="UER00322"/>
</dbReference>
<evidence type="ECO:0000259" key="15">
    <source>
        <dbReference type="Pfam" id="PF01467"/>
    </source>
</evidence>
<dbReference type="Pfam" id="PF01467">
    <property type="entry name" value="CTP_transf_like"/>
    <property type="match status" value="1"/>
</dbReference>
<dbReference type="GO" id="GO:0005737">
    <property type="term" value="C:cytoplasm"/>
    <property type="evidence" value="ECO:0007669"/>
    <property type="project" value="TreeGrafter"/>
</dbReference>
<comment type="similarity">
    <text evidence="4">Belongs to the aerobic coproporphyrinogen-III oxidase family.</text>
</comment>
<dbReference type="InterPro" id="IPR004821">
    <property type="entry name" value="Cyt_trans-like"/>
</dbReference>
<dbReference type="GO" id="GO:0070566">
    <property type="term" value="F:adenylyltransferase activity"/>
    <property type="evidence" value="ECO:0007669"/>
    <property type="project" value="UniProtKB-ARBA"/>
</dbReference>
<evidence type="ECO:0000256" key="13">
    <source>
        <dbReference type="ARBA" id="ARBA00023027"/>
    </source>
</evidence>
<evidence type="ECO:0000256" key="1">
    <source>
        <dbReference type="ARBA" id="ARBA00004790"/>
    </source>
</evidence>
<evidence type="ECO:0000256" key="11">
    <source>
        <dbReference type="ARBA" id="ARBA00022840"/>
    </source>
</evidence>
<name>A0A1I7YXC1_9BILA</name>
<keyword evidence="14" id="KW-0627">Porphyrin biosynthesis</keyword>
<dbReference type="PANTHER" id="PTHR10755">
    <property type="entry name" value="COPROPORPHYRINOGEN III OXIDASE, MITOCHONDRIAL"/>
    <property type="match status" value="1"/>
</dbReference>
<comment type="similarity">
    <text evidence="3">Belongs to the Iojap/RsfS family.</text>
</comment>
<evidence type="ECO:0000256" key="9">
    <source>
        <dbReference type="ARBA" id="ARBA00022695"/>
    </source>
</evidence>
<dbReference type="Pfam" id="PF01218">
    <property type="entry name" value="Coprogen_oxidas"/>
    <property type="match status" value="1"/>
</dbReference>
<keyword evidence="8" id="KW-0808">Transferase</keyword>
<evidence type="ECO:0000256" key="5">
    <source>
        <dbReference type="ARBA" id="ARBA00011738"/>
    </source>
</evidence>
<dbReference type="Gene3D" id="3.30.460.10">
    <property type="entry name" value="Beta Polymerase, domain 2"/>
    <property type="match status" value="1"/>
</dbReference>
<dbReference type="PRINTS" id="PR00073">
    <property type="entry name" value="COPRGNOXDASE"/>
</dbReference>